<keyword evidence="5" id="KW-0472">Membrane</keyword>
<dbReference type="GO" id="GO:0098592">
    <property type="term" value="C:cytoplasmic side of apical plasma membrane"/>
    <property type="evidence" value="ECO:0007669"/>
    <property type="project" value="TreeGrafter"/>
</dbReference>
<dbReference type="CDD" id="cd13185">
    <property type="entry name" value="FERM_C_FRMD1_FRMD6"/>
    <property type="match status" value="1"/>
</dbReference>
<evidence type="ECO:0000256" key="7">
    <source>
        <dbReference type="SAM" id="MobiDB-lite"/>
    </source>
</evidence>
<dbReference type="SMART" id="SM01196">
    <property type="entry name" value="FERM_C"/>
    <property type="match status" value="1"/>
</dbReference>
<dbReference type="InterPro" id="IPR041781">
    <property type="entry name" value="FRMD6-FERM_C"/>
</dbReference>
<keyword evidence="4" id="KW-0963">Cytoplasm</keyword>
<dbReference type="FunFam" id="2.30.29.30:FF:000134">
    <property type="entry name" value="Putative FERM domain-containing protein 6"/>
    <property type="match status" value="1"/>
</dbReference>
<dbReference type="CDD" id="cd14473">
    <property type="entry name" value="FERM_B-lobe"/>
    <property type="match status" value="1"/>
</dbReference>
<sequence>MNKLTFHNNRVMQDRRSVCIFLPNDESLNIIIKLALECWDPERLLSTRCAQPTFWRAHNTMNKLTFHNNRVMQDRRSVCIFLPNDESLNIIINVKILCHQLLVQVCDLLRLKDCHLFGLSVIQNNEHVYMELSQKLYKYCPKEWKKEASKVRQYEVTWGIDQFGPPMIIHFRVQYYVENGKLISDRVARYYYYWHLKKQVLHSQCVLREEAYFLLAAFALQADLGNFKRNKHRGKYFEPEAYFPAWVVSKRGKEYILKHIPNMHKDQFALTASEAHLKYIKEAVRLDDVAIHYYRLYKDKREVEASLTLGLTMRGIQIFQNLEEEKQLLYDFPWTNVGKLVFVGKKFEILPDGLPSARKLVYYTGCPTRSRHLLQLLSNSHRLYMNLQPVLRHLRKLEENEEKKQYRESYISDNLDLDMDQLEKRSRASGSSAGSVKHKRLSRHSTASHSSSHTSGIEADTKPRDPGPEDSCSGSAMHRKLKTCSSMTSHGSSHTSGVESGGKERLEEDSQDDEIEMLVDDPTDLEPMTEEVSPDVCIYITEDMLLSRKLNGHSGLIVKEISSSTSSSSETVVKLRGQSTDSLPQTICRKPKTSTDRHSLSLDDIRLYQKDFLRIAGLCQDTAQSYTFGCGHELDEDGLYCNSCLAQQCVNIQDAFPVKRTSKYFSLDLTHDEVPEFVV</sequence>
<dbReference type="InterPro" id="IPR011993">
    <property type="entry name" value="PH-like_dom_sf"/>
</dbReference>
<dbReference type="Gene3D" id="2.30.29.30">
    <property type="entry name" value="Pleckstrin-homology domain (PH domain)/Phosphotyrosine-binding domain (PTB)"/>
    <property type="match status" value="1"/>
</dbReference>
<dbReference type="FunCoup" id="G3I9G9">
    <property type="interactions" value="378"/>
</dbReference>
<dbReference type="PANTHER" id="PTHR13429">
    <property type="entry name" value="FERM DOMAIN (PROTEIN4.1-EZRIN-RADIXIN-MOESIN) FAMILY"/>
    <property type="match status" value="1"/>
</dbReference>
<dbReference type="PROSITE" id="PS50057">
    <property type="entry name" value="FERM_3"/>
    <property type="match status" value="1"/>
</dbReference>
<dbReference type="Pfam" id="PF09380">
    <property type="entry name" value="FERM_C"/>
    <property type="match status" value="1"/>
</dbReference>
<dbReference type="SUPFAM" id="SSF50729">
    <property type="entry name" value="PH domain-like"/>
    <property type="match status" value="1"/>
</dbReference>
<dbReference type="InterPro" id="IPR014352">
    <property type="entry name" value="FERM/acyl-CoA-bd_prot_sf"/>
</dbReference>
<evidence type="ECO:0000256" key="5">
    <source>
        <dbReference type="ARBA" id="ARBA00023136"/>
    </source>
</evidence>
<dbReference type="InterPro" id="IPR019748">
    <property type="entry name" value="FERM_central"/>
</dbReference>
<dbReference type="EMBL" id="JH001604">
    <property type="protein sequence ID" value="EGW06497.1"/>
    <property type="molecule type" value="Genomic_DNA"/>
</dbReference>
<dbReference type="Proteomes" id="UP000001075">
    <property type="component" value="Unassembled WGS sequence"/>
</dbReference>
<feature type="compositionally biased region" description="Low complexity" evidence="7">
    <location>
        <begin position="485"/>
        <end position="498"/>
    </location>
</feature>
<dbReference type="Pfam" id="PF09379">
    <property type="entry name" value="FERM_N"/>
    <property type="match status" value="1"/>
</dbReference>
<feature type="region of interest" description="Disordered" evidence="7">
    <location>
        <begin position="424"/>
        <end position="513"/>
    </location>
</feature>
<dbReference type="eggNOG" id="KOG4371">
    <property type="taxonomic scope" value="Eukaryota"/>
</dbReference>
<dbReference type="InterPro" id="IPR019749">
    <property type="entry name" value="Band_41_domain"/>
</dbReference>
<organism evidence="9 10">
    <name type="scientific">Cricetulus griseus</name>
    <name type="common">Chinese hamster</name>
    <name type="synonym">Cricetulus barabensis griseus</name>
    <dbReference type="NCBI Taxonomy" id="10029"/>
    <lineage>
        <taxon>Eukaryota</taxon>
        <taxon>Metazoa</taxon>
        <taxon>Chordata</taxon>
        <taxon>Craniata</taxon>
        <taxon>Vertebrata</taxon>
        <taxon>Euteleostomi</taxon>
        <taxon>Mammalia</taxon>
        <taxon>Eutheria</taxon>
        <taxon>Euarchontoglires</taxon>
        <taxon>Glires</taxon>
        <taxon>Rodentia</taxon>
        <taxon>Myomorpha</taxon>
        <taxon>Muroidea</taxon>
        <taxon>Cricetidae</taxon>
        <taxon>Cricetinae</taxon>
        <taxon>Cricetulus</taxon>
    </lineage>
</organism>
<name>G3I9G9_CRIGR</name>
<dbReference type="AlphaFoldDB" id="G3I9G9"/>
<dbReference type="InterPro" id="IPR035963">
    <property type="entry name" value="FERM_2"/>
</dbReference>
<gene>
    <name evidence="9" type="ORF">I79_020216</name>
</gene>
<evidence type="ECO:0000313" key="10">
    <source>
        <dbReference type="Proteomes" id="UP000001075"/>
    </source>
</evidence>
<evidence type="ECO:0000313" key="9">
    <source>
        <dbReference type="EMBL" id="EGW06497.1"/>
    </source>
</evidence>
<dbReference type="SUPFAM" id="SSF47031">
    <property type="entry name" value="Second domain of FERM"/>
    <property type="match status" value="1"/>
</dbReference>
<evidence type="ECO:0000256" key="3">
    <source>
        <dbReference type="ARBA" id="ARBA00022475"/>
    </source>
</evidence>
<dbReference type="InterPro" id="IPR018980">
    <property type="entry name" value="FERM_PH-like_C"/>
</dbReference>
<proteinExistence type="predicted"/>
<dbReference type="InterPro" id="IPR000299">
    <property type="entry name" value="FERM_domain"/>
</dbReference>
<accession>G3I9G9</accession>
<dbReference type="InterPro" id="IPR018979">
    <property type="entry name" value="FERM_N"/>
</dbReference>
<dbReference type="Gene3D" id="3.10.20.90">
    <property type="entry name" value="Phosphatidylinositol 3-kinase Catalytic Subunit, Chain A, domain 1"/>
    <property type="match status" value="1"/>
</dbReference>
<dbReference type="PaxDb" id="10029-XP_007629834.1"/>
<dbReference type="InterPro" id="IPR047145">
    <property type="entry name" value="FRMD6-like"/>
</dbReference>
<dbReference type="FunFam" id="3.10.20.90:FF:000079">
    <property type="entry name" value="Putative FERM domain-containing protein 6"/>
    <property type="match status" value="1"/>
</dbReference>
<evidence type="ECO:0000256" key="1">
    <source>
        <dbReference type="ARBA" id="ARBA00004413"/>
    </source>
</evidence>
<dbReference type="FunFam" id="1.20.80.10:FF:000015">
    <property type="entry name" value="FERM domain-containing protein 6 isoform X2"/>
    <property type="match status" value="1"/>
</dbReference>
<reference evidence="10" key="1">
    <citation type="journal article" date="2011" name="Nat. Biotechnol.">
        <title>The genomic sequence of the Chinese hamster ovary (CHO)-K1 cell line.</title>
        <authorList>
            <person name="Xu X."/>
            <person name="Nagarajan H."/>
            <person name="Lewis N.E."/>
            <person name="Pan S."/>
            <person name="Cai Z."/>
            <person name="Liu X."/>
            <person name="Chen W."/>
            <person name="Xie M."/>
            <person name="Wang W."/>
            <person name="Hammond S."/>
            <person name="Andersen M.R."/>
            <person name="Neff N."/>
            <person name="Passarelli B."/>
            <person name="Koh W."/>
            <person name="Fan H.C."/>
            <person name="Wang J."/>
            <person name="Gui Y."/>
            <person name="Lee K.H."/>
            <person name="Betenbaugh M.J."/>
            <person name="Quake S.R."/>
            <person name="Famili I."/>
            <person name="Palsson B.O."/>
            <person name="Wang J."/>
        </authorList>
    </citation>
    <scope>NUCLEOTIDE SEQUENCE [LARGE SCALE GENOMIC DNA]</scope>
    <source>
        <strain evidence="10">CHO K1 cell line</strain>
    </source>
</reference>
<keyword evidence="3" id="KW-1003">Cell membrane</keyword>
<dbReference type="GO" id="GO:0035332">
    <property type="term" value="P:positive regulation of hippo signaling"/>
    <property type="evidence" value="ECO:0007669"/>
    <property type="project" value="TreeGrafter"/>
</dbReference>
<feature type="compositionally biased region" description="Low complexity" evidence="7">
    <location>
        <begin position="444"/>
        <end position="455"/>
    </location>
</feature>
<dbReference type="InParanoid" id="G3I9G9"/>
<dbReference type="Pfam" id="PF00373">
    <property type="entry name" value="FERM_M"/>
    <property type="match status" value="1"/>
</dbReference>
<dbReference type="STRING" id="10029.G3I9G9"/>
<comment type="subcellular location">
    <subcellularLocation>
        <location evidence="1">Cell membrane</location>
        <topology evidence="1">Peripheral membrane protein</topology>
        <orientation evidence="1">Cytoplasmic side</orientation>
    </subcellularLocation>
    <subcellularLocation>
        <location evidence="2">Cytoplasm</location>
    </subcellularLocation>
</comment>
<protein>
    <recommendedName>
        <fullName evidence="6">FERM domain-containing protein 6</fullName>
    </recommendedName>
</protein>
<dbReference type="SUPFAM" id="SSF54236">
    <property type="entry name" value="Ubiquitin-like"/>
    <property type="match status" value="1"/>
</dbReference>
<feature type="domain" description="FERM" evidence="8">
    <location>
        <begin position="76"/>
        <end position="388"/>
    </location>
</feature>
<dbReference type="GO" id="GO:0005737">
    <property type="term" value="C:cytoplasm"/>
    <property type="evidence" value="ECO:0007669"/>
    <property type="project" value="UniProtKB-SubCell"/>
</dbReference>
<evidence type="ECO:0000256" key="6">
    <source>
        <dbReference type="ARBA" id="ARBA00067908"/>
    </source>
</evidence>
<dbReference type="PANTHER" id="PTHR13429:SF11">
    <property type="entry name" value="FERM DOMAIN-CONTAINING PROTEIN 6"/>
    <property type="match status" value="1"/>
</dbReference>
<evidence type="ECO:0000259" key="8">
    <source>
        <dbReference type="PROSITE" id="PS50057"/>
    </source>
</evidence>
<dbReference type="Gene3D" id="1.20.80.10">
    <property type="match status" value="1"/>
</dbReference>
<dbReference type="SMART" id="SM00295">
    <property type="entry name" value="B41"/>
    <property type="match status" value="1"/>
</dbReference>
<evidence type="ECO:0000256" key="2">
    <source>
        <dbReference type="ARBA" id="ARBA00004496"/>
    </source>
</evidence>
<dbReference type="InterPro" id="IPR029071">
    <property type="entry name" value="Ubiquitin-like_domsf"/>
</dbReference>
<evidence type="ECO:0000256" key="4">
    <source>
        <dbReference type="ARBA" id="ARBA00022490"/>
    </source>
</evidence>